<dbReference type="PIRSF" id="PIRSF008546">
    <property type="entry name" value="UCP008546"/>
    <property type="match status" value="1"/>
</dbReference>
<accession>A0A8J3A2V6</accession>
<dbReference type="SUPFAM" id="SSF140736">
    <property type="entry name" value="Rv1873-like"/>
    <property type="match status" value="1"/>
</dbReference>
<comment type="caution">
    <text evidence="1">The sequence shown here is derived from an EMBL/GenBank/DDBJ whole genome shotgun (WGS) entry which is preliminary data.</text>
</comment>
<dbReference type="Proteomes" id="UP000818603">
    <property type="component" value="Unassembled WGS sequence"/>
</dbReference>
<dbReference type="EMBL" id="BMGZ01000002">
    <property type="protein sequence ID" value="GGH98940.1"/>
    <property type="molecule type" value="Genomic_DNA"/>
</dbReference>
<protein>
    <submittedName>
        <fullName evidence="2">DUF1810 family protein</fullName>
    </submittedName>
</protein>
<sequence>MAGEATDPFDLERFVEAQKGFYDKALDELRAGCKRTHWIWFIFPQIEGLGHSPTAIHYSISGKDEAAAYADHPVLGPRLIECTEAVLAIDSSDATAVFGHPDNLKFRSSMTLFEAATGNDLFGPLFSKALEKFYDGERDGHTLERL</sequence>
<keyword evidence="4" id="KW-1185">Reference proteome</keyword>
<evidence type="ECO:0000313" key="3">
    <source>
        <dbReference type="Proteomes" id="UP000621856"/>
    </source>
</evidence>
<proteinExistence type="predicted"/>
<dbReference type="Gene3D" id="1.25.40.380">
    <property type="entry name" value="Protein of unknown function DUF1810"/>
    <property type="match status" value="1"/>
</dbReference>
<dbReference type="InterPro" id="IPR036287">
    <property type="entry name" value="Rv1873-like_sf"/>
</dbReference>
<evidence type="ECO:0000313" key="1">
    <source>
        <dbReference type="EMBL" id="GGH98940.1"/>
    </source>
</evidence>
<reference evidence="1" key="1">
    <citation type="journal article" date="2014" name="Int. J. Syst. Evol. Microbiol.">
        <title>Complete genome sequence of Corynebacterium casei LMG S-19264T (=DSM 44701T), isolated from a smear-ripened cheese.</title>
        <authorList>
            <consortium name="US DOE Joint Genome Institute (JGI-PGF)"/>
            <person name="Walter F."/>
            <person name="Albersmeier A."/>
            <person name="Kalinowski J."/>
            <person name="Ruckert C."/>
        </authorList>
    </citation>
    <scope>NUCLEOTIDE SEQUENCE</scope>
    <source>
        <strain evidence="1">CGMCC 1.14984</strain>
    </source>
</reference>
<evidence type="ECO:0000313" key="4">
    <source>
        <dbReference type="Proteomes" id="UP000818603"/>
    </source>
</evidence>
<gene>
    <name evidence="2" type="ORF">FF098_011800</name>
    <name evidence="1" type="ORF">GCM10011355_23720</name>
</gene>
<dbReference type="Proteomes" id="UP000621856">
    <property type="component" value="Unassembled WGS sequence"/>
</dbReference>
<evidence type="ECO:0000313" key="2">
    <source>
        <dbReference type="EMBL" id="NHK28592.1"/>
    </source>
</evidence>
<name>A0A8J3A2V6_9PROT</name>
<reference evidence="2 4" key="2">
    <citation type="submission" date="2020-02" db="EMBL/GenBank/DDBJ databases">
        <title>Genome sequence of Parvularcula flava strain NH6-79.</title>
        <authorList>
            <person name="Abdul Karim M.H."/>
            <person name="Lam M.Q."/>
            <person name="Chen S.J."/>
            <person name="Yahya A."/>
            <person name="Shahir S."/>
            <person name="Shamsir M.S."/>
            <person name="Chong C.S."/>
        </authorList>
    </citation>
    <scope>NUCLEOTIDE SEQUENCE [LARGE SCALE GENOMIC DNA]</scope>
    <source>
        <strain evidence="2 4">NH6-79</strain>
    </source>
</reference>
<reference evidence="1" key="3">
    <citation type="submission" date="2020-09" db="EMBL/GenBank/DDBJ databases">
        <authorList>
            <person name="Sun Q."/>
            <person name="Zhou Y."/>
        </authorList>
    </citation>
    <scope>NUCLEOTIDE SEQUENCE</scope>
    <source>
        <strain evidence="1">CGMCC 1.14984</strain>
    </source>
</reference>
<dbReference type="RefSeq" id="WP_155140721.1">
    <property type="nucleotide sequence ID" value="NZ_BMGZ01000002.1"/>
</dbReference>
<dbReference type="Pfam" id="PF08837">
    <property type="entry name" value="DUF1810"/>
    <property type="match status" value="1"/>
</dbReference>
<dbReference type="InterPro" id="IPR014937">
    <property type="entry name" value="DUF1810"/>
</dbReference>
<dbReference type="AlphaFoldDB" id="A0A8J3A2V6"/>
<dbReference type="EMBL" id="VCJR02000002">
    <property type="protein sequence ID" value="NHK28592.1"/>
    <property type="molecule type" value="Genomic_DNA"/>
</dbReference>
<organism evidence="1 3">
    <name type="scientific">Aquisalinus luteolus</name>
    <dbReference type="NCBI Taxonomy" id="1566827"/>
    <lineage>
        <taxon>Bacteria</taxon>
        <taxon>Pseudomonadati</taxon>
        <taxon>Pseudomonadota</taxon>
        <taxon>Alphaproteobacteria</taxon>
        <taxon>Parvularculales</taxon>
        <taxon>Parvularculaceae</taxon>
        <taxon>Aquisalinus</taxon>
    </lineage>
</organism>